<dbReference type="InterPro" id="IPR005650">
    <property type="entry name" value="BlaI_family"/>
</dbReference>
<dbReference type="GO" id="GO:0003677">
    <property type="term" value="F:DNA binding"/>
    <property type="evidence" value="ECO:0007669"/>
    <property type="project" value="UniProtKB-KW"/>
</dbReference>
<dbReference type="SUPFAM" id="SSF46785">
    <property type="entry name" value="Winged helix' DNA-binding domain"/>
    <property type="match status" value="1"/>
</dbReference>
<evidence type="ECO:0000313" key="6">
    <source>
        <dbReference type="Proteomes" id="UP000295110"/>
    </source>
</evidence>
<protein>
    <submittedName>
        <fullName evidence="5">Putative transcriptional regulator</fullName>
    </submittedName>
</protein>
<sequence>MLNSMNARTAFTARPTAAELDLLQVLWRLGPADAKTVHEALLPGRPDATYATVLRQLQVMHGKGLLDRDESLRPQRYAPVQAQDKLQQSLVKDFIAKAFAGSGKALVLAALKNHVSAKERAKIRQLLAKNGEQP</sequence>
<evidence type="ECO:0000256" key="3">
    <source>
        <dbReference type="ARBA" id="ARBA00023125"/>
    </source>
</evidence>
<keyword evidence="4" id="KW-0804">Transcription</keyword>
<comment type="caution">
    <text evidence="5">The sequence shown here is derived from an EMBL/GenBank/DDBJ whole genome shotgun (WGS) entry which is preliminary data.</text>
</comment>
<dbReference type="InterPro" id="IPR036390">
    <property type="entry name" value="WH_DNA-bd_sf"/>
</dbReference>
<dbReference type="GO" id="GO:0045892">
    <property type="term" value="P:negative regulation of DNA-templated transcription"/>
    <property type="evidence" value="ECO:0007669"/>
    <property type="project" value="InterPro"/>
</dbReference>
<keyword evidence="3" id="KW-0238">DNA-binding</keyword>
<keyword evidence="2" id="KW-0805">Transcription regulation</keyword>
<dbReference type="Pfam" id="PF03965">
    <property type="entry name" value="Penicillinase_R"/>
    <property type="match status" value="1"/>
</dbReference>
<dbReference type="OrthoDB" id="279010at2"/>
<dbReference type="InterPro" id="IPR036388">
    <property type="entry name" value="WH-like_DNA-bd_sf"/>
</dbReference>
<dbReference type="EMBL" id="SMBU01000017">
    <property type="protein sequence ID" value="TCU94363.1"/>
    <property type="molecule type" value="Genomic_DNA"/>
</dbReference>
<accession>A0A4R3UUH3</accession>
<comment type="similarity">
    <text evidence="1">Belongs to the BlaI transcriptional regulatory family.</text>
</comment>
<evidence type="ECO:0000256" key="4">
    <source>
        <dbReference type="ARBA" id="ARBA00023163"/>
    </source>
</evidence>
<evidence type="ECO:0000313" key="5">
    <source>
        <dbReference type="EMBL" id="TCU94363.1"/>
    </source>
</evidence>
<dbReference type="Gene3D" id="1.10.10.10">
    <property type="entry name" value="Winged helix-like DNA-binding domain superfamily/Winged helix DNA-binding domain"/>
    <property type="match status" value="1"/>
</dbReference>
<dbReference type="AlphaFoldDB" id="A0A4R3UUH3"/>
<evidence type="ECO:0000256" key="2">
    <source>
        <dbReference type="ARBA" id="ARBA00023015"/>
    </source>
</evidence>
<name>A0A4R3UUH3_ROSSA</name>
<organism evidence="5 6">
    <name type="scientific">Roseateles saccharophilus</name>
    <name type="common">Pseudomonas saccharophila</name>
    <dbReference type="NCBI Taxonomy" id="304"/>
    <lineage>
        <taxon>Bacteria</taxon>
        <taxon>Pseudomonadati</taxon>
        <taxon>Pseudomonadota</taxon>
        <taxon>Betaproteobacteria</taxon>
        <taxon>Burkholderiales</taxon>
        <taxon>Sphaerotilaceae</taxon>
        <taxon>Roseateles</taxon>
    </lineage>
</organism>
<gene>
    <name evidence="5" type="ORF">EV671_10177</name>
</gene>
<dbReference type="Proteomes" id="UP000295110">
    <property type="component" value="Unassembled WGS sequence"/>
</dbReference>
<keyword evidence="6" id="KW-1185">Reference proteome</keyword>
<proteinExistence type="inferred from homology"/>
<reference evidence="5 6" key="1">
    <citation type="submission" date="2019-03" db="EMBL/GenBank/DDBJ databases">
        <title>Genomic Encyclopedia of Type Strains, Phase IV (KMG-IV): sequencing the most valuable type-strain genomes for metagenomic binning, comparative biology and taxonomic classification.</title>
        <authorList>
            <person name="Goeker M."/>
        </authorList>
    </citation>
    <scope>NUCLEOTIDE SEQUENCE [LARGE SCALE GENOMIC DNA]</scope>
    <source>
        <strain evidence="5 6">DSM 654</strain>
    </source>
</reference>
<evidence type="ECO:0000256" key="1">
    <source>
        <dbReference type="ARBA" id="ARBA00011046"/>
    </source>
</evidence>